<evidence type="ECO:0000256" key="7">
    <source>
        <dbReference type="ARBA" id="ARBA00047899"/>
    </source>
</evidence>
<dbReference type="Pfam" id="PF01163">
    <property type="entry name" value="RIO1"/>
    <property type="match status" value="1"/>
</dbReference>
<dbReference type="AlphaFoldDB" id="A0AA38PVH7"/>
<evidence type="ECO:0000256" key="3">
    <source>
        <dbReference type="ARBA" id="ARBA00022679"/>
    </source>
</evidence>
<feature type="domain" description="RIO-type" evidence="10">
    <location>
        <begin position="195"/>
        <end position="232"/>
    </location>
</feature>
<keyword evidence="5" id="KW-0418">Kinase</keyword>
<evidence type="ECO:0000256" key="1">
    <source>
        <dbReference type="ARBA" id="ARBA00012513"/>
    </source>
</evidence>
<name>A0AA38PVH7_9AGAR</name>
<evidence type="ECO:0000256" key="8">
    <source>
        <dbReference type="ARBA" id="ARBA00048679"/>
    </source>
</evidence>
<comment type="catalytic activity">
    <reaction evidence="7">
        <text>L-threonyl-[protein] + ATP = O-phospho-L-threonyl-[protein] + ADP + H(+)</text>
        <dbReference type="Rhea" id="RHEA:46608"/>
        <dbReference type="Rhea" id="RHEA-COMP:11060"/>
        <dbReference type="Rhea" id="RHEA-COMP:11605"/>
        <dbReference type="ChEBI" id="CHEBI:15378"/>
        <dbReference type="ChEBI" id="CHEBI:30013"/>
        <dbReference type="ChEBI" id="CHEBI:30616"/>
        <dbReference type="ChEBI" id="CHEBI:61977"/>
        <dbReference type="ChEBI" id="CHEBI:456216"/>
        <dbReference type="EC" id="2.7.11.1"/>
    </reaction>
</comment>
<evidence type="ECO:0000313" key="11">
    <source>
        <dbReference type="EMBL" id="KAJ3982043.1"/>
    </source>
</evidence>
<dbReference type="EC" id="2.7.11.1" evidence="1"/>
<gene>
    <name evidence="11" type="ORF">F5890DRAFT_1532176</name>
</gene>
<dbReference type="InterPro" id="IPR018934">
    <property type="entry name" value="RIO_dom"/>
</dbReference>
<dbReference type="PROSITE" id="PS00109">
    <property type="entry name" value="PROTEIN_KINASE_TYR"/>
    <property type="match status" value="1"/>
</dbReference>
<keyword evidence="3" id="KW-0808">Transferase</keyword>
<dbReference type="Proteomes" id="UP001163850">
    <property type="component" value="Unassembled WGS sequence"/>
</dbReference>
<protein>
    <recommendedName>
        <fullName evidence="1">non-specific serine/threonine protein kinase</fullName>
        <ecNumber evidence="1">2.7.11.1</ecNumber>
    </recommendedName>
</protein>
<keyword evidence="2" id="KW-0723">Serine/threonine-protein kinase</keyword>
<evidence type="ECO:0000256" key="5">
    <source>
        <dbReference type="ARBA" id="ARBA00022777"/>
    </source>
</evidence>
<reference evidence="11" key="1">
    <citation type="submission" date="2022-08" db="EMBL/GenBank/DDBJ databases">
        <authorList>
            <consortium name="DOE Joint Genome Institute"/>
            <person name="Min B."/>
            <person name="Riley R."/>
            <person name="Sierra-Patev S."/>
            <person name="Naranjo-Ortiz M."/>
            <person name="Looney B."/>
            <person name="Konkel Z."/>
            <person name="Slot J.C."/>
            <person name="Sakamoto Y."/>
            <person name="Steenwyk J.L."/>
            <person name="Rokas A."/>
            <person name="Carro J."/>
            <person name="Camarero S."/>
            <person name="Ferreira P."/>
            <person name="Molpeceres G."/>
            <person name="Ruiz-Duenas F.J."/>
            <person name="Serrano A."/>
            <person name="Henrissat B."/>
            <person name="Drula E."/>
            <person name="Hughes K.W."/>
            <person name="Mata J.L."/>
            <person name="Ishikawa N.K."/>
            <person name="Vargas-Isla R."/>
            <person name="Ushijima S."/>
            <person name="Smith C.A."/>
            <person name="Ahrendt S."/>
            <person name="Andreopoulos W."/>
            <person name="He G."/>
            <person name="Labutti K."/>
            <person name="Lipzen A."/>
            <person name="Ng V."/>
            <person name="Sandor L."/>
            <person name="Barry K."/>
            <person name="Martinez A.T."/>
            <person name="Xiao Y."/>
            <person name="Gibbons J.G."/>
            <person name="Terashima K."/>
            <person name="Hibbett D.S."/>
            <person name="Grigoriev I.V."/>
        </authorList>
    </citation>
    <scope>NUCLEOTIDE SEQUENCE</scope>
    <source>
        <strain evidence="11">TFB7829</strain>
    </source>
</reference>
<evidence type="ECO:0000256" key="2">
    <source>
        <dbReference type="ARBA" id="ARBA00022527"/>
    </source>
</evidence>
<dbReference type="InterPro" id="IPR011009">
    <property type="entry name" value="Kinase-like_dom_sf"/>
</dbReference>
<evidence type="ECO:0000259" key="10">
    <source>
        <dbReference type="Pfam" id="PF01163"/>
    </source>
</evidence>
<keyword evidence="6" id="KW-0067">ATP-binding</keyword>
<comment type="catalytic activity">
    <reaction evidence="8">
        <text>L-seryl-[protein] + ATP = O-phospho-L-seryl-[protein] + ADP + H(+)</text>
        <dbReference type="Rhea" id="RHEA:17989"/>
        <dbReference type="Rhea" id="RHEA-COMP:9863"/>
        <dbReference type="Rhea" id="RHEA-COMP:11604"/>
        <dbReference type="ChEBI" id="CHEBI:15378"/>
        <dbReference type="ChEBI" id="CHEBI:29999"/>
        <dbReference type="ChEBI" id="CHEBI:30616"/>
        <dbReference type="ChEBI" id="CHEBI:83421"/>
        <dbReference type="ChEBI" id="CHEBI:456216"/>
        <dbReference type="EC" id="2.7.11.1"/>
    </reaction>
</comment>
<proteinExistence type="predicted"/>
<dbReference type="GO" id="GO:0005524">
    <property type="term" value="F:ATP binding"/>
    <property type="evidence" value="ECO:0007669"/>
    <property type="project" value="UniProtKB-KW"/>
</dbReference>
<comment type="caution">
    <text evidence="11">The sequence shown here is derived from an EMBL/GenBank/DDBJ whole genome shotgun (WGS) entry which is preliminary data.</text>
</comment>
<dbReference type="SUPFAM" id="SSF56112">
    <property type="entry name" value="Protein kinase-like (PK-like)"/>
    <property type="match status" value="1"/>
</dbReference>
<evidence type="ECO:0000256" key="9">
    <source>
        <dbReference type="SAM" id="MobiDB-lite"/>
    </source>
</evidence>
<evidence type="ECO:0000256" key="6">
    <source>
        <dbReference type="ARBA" id="ARBA00022840"/>
    </source>
</evidence>
<organism evidence="11 12">
    <name type="scientific">Lentinula detonsa</name>
    <dbReference type="NCBI Taxonomy" id="2804962"/>
    <lineage>
        <taxon>Eukaryota</taxon>
        <taxon>Fungi</taxon>
        <taxon>Dikarya</taxon>
        <taxon>Basidiomycota</taxon>
        <taxon>Agaricomycotina</taxon>
        <taxon>Agaricomycetes</taxon>
        <taxon>Agaricomycetidae</taxon>
        <taxon>Agaricales</taxon>
        <taxon>Marasmiineae</taxon>
        <taxon>Omphalotaceae</taxon>
        <taxon>Lentinula</taxon>
    </lineage>
</organism>
<evidence type="ECO:0000313" key="12">
    <source>
        <dbReference type="Proteomes" id="UP001163850"/>
    </source>
</evidence>
<dbReference type="Gene3D" id="1.10.510.10">
    <property type="entry name" value="Transferase(Phosphotransferase) domain 1"/>
    <property type="match status" value="1"/>
</dbReference>
<feature type="region of interest" description="Disordered" evidence="9">
    <location>
        <begin position="24"/>
        <end position="61"/>
    </location>
</feature>
<dbReference type="EMBL" id="MU802081">
    <property type="protein sequence ID" value="KAJ3982043.1"/>
    <property type="molecule type" value="Genomic_DNA"/>
</dbReference>
<accession>A0AA38PVH7</accession>
<dbReference type="GO" id="GO:0004674">
    <property type="term" value="F:protein serine/threonine kinase activity"/>
    <property type="evidence" value="ECO:0007669"/>
    <property type="project" value="UniProtKB-KW"/>
</dbReference>
<evidence type="ECO:0000256" key="4">
    <source>
        <dbReference type="ARBA" id="ARBA00022741"/>
    </source>
</evidence>
<keyword evidence="4" id="KW-0547">Nucleotide-binding</keyword>
<sequence length="269" mass="30174">MPSFTRTLCVHFPREQWPGWRIAELNLRSSQPPPPPQSRESDSDSGSDSDSDSPYKLRKDSTRLTVSVDPDTCTDYGSDSPVFRAFVTRDDRSRTLSSNELLSVCHPKTSIALKFALREDLVDDLVQEAQVYEGALRSLQGGVVPRCYGLFTGIGSEGQEIACLALEFWGESLTAPFKTLPIDVRIRILDSLGELHRCGLHHGDFAERNVLINDNDIRIIDFDQPVYHDCDSKTTFEFRSGVGQRIPDVTEFGCPALWEICRSDMAIWG</sequence>
<dbReference type="InterPro" id="IPR008266">
    <property type="entry name" value="Tyr_kinase_AS"/>
</dbReference>